<keyword evidence="7" id="KW-0732">Signal</keyword>
<evidence type="ECO:0000259" key="17">
    <source>
        <dbReference type="SMART" id="SM00965"/>
    </source>
</evidence>
<dbReference type="PANTHER" id="PTHR32552:SF82">
    <property type="entry name" value="FCUA PROTEIN"/>
    <property type="match status" value="1"/>
</dbReference>
<keyword evidence="5" id="KW-0410">Iron transport</keyword>
<dbReference type="PANTHER" id="PTHR32552">
    <property type="entry name" value="FERRICHROME IRON RECEPTOR-RELATED"/>
    <property type="match status" value="1"/>
</dbReference>
<evidence type="ECO:0000256" key="6">
    <source>
        <dbReference type="ARBA" id="ARBA00022692"/>
    </source>
</evidence>
<dbReference type="PROSITE" id="PS01156">
    <property type="entry name" value="TONB_DEPENDENT_REC_2"/>
    <property type="match status" value="1"/>
</dbReference>
<evidence type="ECO:0000256" key="11">
    <source>
        <dbReference type="ARBA" id="ARBA00023136"/>
    </source>
</evidence>
<name>A0ABW8F1Y1_9BURK</name>
<keyword evidence="6 14" id="KW-0812">Transmembrane</keyword>
<dbReference type="SUPFAM" id="SSF56935">
    <property type="entry name" value="Porins"/>
    <property type="match status" value="1"/>
</dbReference>
<keyword evidence="8" id="KW-0408">Iron</keyword>
<evidence type="ECO:0000256" key="15">
    <source>
        <dbReference type="PROSITE-ProRule" id="PRU10144"/>
    </source>
</evidence>
<proteinExistence type="inferred from homology"/>
<dbReference type="CDD" id="cd01347">
    <property type="entry name" value="ligand_gated_channel"/>
    <property type="match status" value="1"/>
</dbReference>
<dbReference type="PROSITE" id="PS52016">
    <property type="entry name" value="TONB_DEPENDENT_REC_3"/>
    <property type="match status" value="1"/>
</dbReference>
<dbReference type="InterPro" id="IPR036942">
    <property type="entry name" value="Beta-barrel_TonB_sf"/>
</dbReference>
<keyword evidence="12 18" id="KW-0675">Receptor</keyword>
<keyword evidence="10 16" id="KW-0798">TonB box</keyword>
<evidence type="ECO:0000256" key="13">
    <source>
        <dbReference type="ARBA" id="ARBA00023237"/>
    </source>
</evidence>
<dbReference type="SMART" id="SM00965">
    <property type="entry name" value="STN"/>
    <property type="match status" value="1"/>
</dbReference>
<keyword evidence="11 14" id="KW-0472">Membrane</keyword>
<evidence type="ECO:0000256" key="4">
    <source>
        <dbReference type="ARBA" id="ARBA00022452"/>
    </source>
</evidence>
<evidence type="ECO:0000256" key="1">
    <source>
        <dbReference type="ARBA" id="ARBA00004571"/>
    </source>
</evidence>
<evidence type="ECO:0000256" key="9">
    <source>
        <dbReference type="ARBA" id="ARBA00023065"/>
    </source>
</evidence>
<evidence type="ECO:0000313" key="19">
    <source>
        <dbReference type="Proteomes" id="UP001617427"/>
    </source>
</evidence>
<dbReference type="InterPro" id="IPR010917">
    <property type="entry name" value="TonB_rcpt_CS"/>
</dbReference>
<dbReference type="Gene3D" id="2.40.170.20">
    <property type="entry name" value="TonB-dependent receptor, beta-barrel domain"/>
    <property type="match status" value="1"/>
</dbReference>
<comment type="caution">
    <text evidence="18">The sequence shown here is derived from an EMBL/GenBank/DDBJ whole genome shotgun (WGS) entry which is preliminary data.</text>
</comment>
<organism evidence="18 19">
    <name type="scientific">Herbaspirillum chlorophenolicum</name>
    <dbReference type="NCBI Taxonomy" id="211589"/>
    <lineage>
        <taxon>Bacteria</taxon>
        <taxon>Pseudomonadati</taxon>
        <taxon>Pseudomonadota</taxon>
        <taxon>Betaproteobacteria</taxon>
        <taxon>Burkholderiales</taxon>
        <taxon>Oxalobacteraceae</taxon>
        <taxon>Herbaspirillum</taxon>
    </lineage>
</organism>
<keyword evidence="4 14" id="KW-1134">Transmembrane beta strand</keyword>
<evidence type="ECO:0000256" key="7">
    <source>
        <dbReference type="ARBA" id="ARBA00022729"/>
    </source>
</evidence>
<dbReference type="Gene3D" id="2.170.130.10">
    <property type="entry name" value="TonB-dependent receptor, plug domain"/>
    <property type="match status" value="1"/>
</dbReference>
<evidence type="ECO:0000256" key="3">
    <source>
        <dbReference type="ARBA" id="ARBA00022448"/>
    </source>
</evidence>
<evidence type="ECO:0000256" key="8">
    <source>
        <dbReference type="ARBA" id="ARBA00023004"/>
    </source>
</evidence>
<feature type="domain" description="Secretin/TonB short N-terminal" evidence="17">
    <location>
        <begin position="77"/>
        <end position="128"/>
    </location>
</feature>
<evidence type="ECO:0000256" key="16">
    <source>
        <dbReference type="RuleBase" id="RU003357"/>
    </source>
</evidence>
<reference evidence="18 19" key="1">
    <citation type="submission" date="2024-10" db="EMBL/GenBank/DDBJ databases">
        <title>The Natural Products Discovery Center: Release of the First 8490 Sequenced Strains for Exploring Actinobacteria Biosynthetic Diversity.</title>
        <authorList>
            <person name="Kalkreuter E."/>
            <person name="Kautsar S.A."/>
            <person name="Yang D."/>
            <person name="Bader C.D."/>
            <person name="Teijaro C.N."/>
            <person name="Fluegel L."/>
            <person name="Davis C.M."/>
            <person name="Simpson J.R."/>
            <person name="Lauterbach L."/>
            <person name="Steele A.D."/>
            <person name="Gui C."/>
            <person name="Meng S."/>
            <person name="Li G."/>
            <person name="Viehrig K."/>
            <person name="Ye F."/>
            <person name="Su P."/>
            <person name="Kiefer A.F."/>
            <person name="Nichols A."/>
            <person name="Cepeda A.J."/>
            <person name="Yan W."/>
            <person name="Fan B."/>
            <person name="Jiang Y."/>
            <person name="Adhikari A."/>
            <person name="Zheng C.-J."/>
            <person name="Schuster L."/>
            <person name="Cowan T.M."/>
            <person name="Smanski M.J."/>
            <person name="Chevrette M.G."/>
            <person name="De Carvalho L.P.S."/>
            <person name="Shen B."/>
        </authorList>
    </citation>
    <scope>NUCLEOTIDE SEQUENCE [LARGE SCALE GENOMIC DNA]</scope>
    <source>
        <strain evidence="18 19">NPDC087045</strain>
    </source>
</reference>
<dbReference type="InterPro" id="IPR011662">
    <property type="entry name" value="Secretin/TonB_short_N"/>
</dbReference>
<dbReference type="InterPro" id="IPR000531">
    <property type="entry name" value="Beta-barrel_TonB"/>
</dbReference>
<dbReference type="InterPro" id="IPR012910">
    <property type="entry name" value="Plug_dom"/>
</dbReference>
<evidence type="ECO:0000256" key="5">
    <source>
        <dbReference type="ARBA" id="ARBA00022496"/>
    </source>
</evidence>
<keyword evidence="13 14" id="KW-0998">Cell outer membrane</keyword>
<accession>A0ABW8F1Y1</accession>
<sequence length="816" mass="86710">MEQARARYAQAMQAMLRRAAFACGIRRLALGAVTAIAAVSAQLIPIPAFAQAAMRTYDIPAGPLEDVLGRFGHDAGILLSFRPEITAGLHSDGLRGSYGIDGGLAALLAHTGIQVNRQANGGYLLSKPAFGMANRPLPTVTIMSTADQDATAPYAGGQIAKGGSLGILGTGNAMDVPFSTVNYTAALLENQQARTLADVVENDASVRMLTSTGGFGDTFQIRGYSLSSGDVGFNGLFGLASASHMPAAIMERVEVLKGPGTLMNGINPDGSIGGSINIVTKRAGDEPLARLTTSFQGKGQAGLQTDVSRRFGTDNAWGIRVNGVYKDGEASIKDGNQQLAVGALALDYRGRQLRWSLDTYAQHEDTDNFRPQVGFLPEVTTIPSPPPADANFYRGSQLRLEDAATVSRLEYDIDGGMTVYGAIGYRYGASRQNLTTGAVNAAGIGTLRNSYYDTYSKTMTADAGLRMRFDTAGIGHALAIGMTRLQQEAGNAYIPSSGTATYSIYTATPLPAITDARTAPKKSYDMVLTSVTLADTLSMLEGRLNIFAGARQQQVRYDSFDTVTELETSSYSASAVSPLLGVVVKPSEHLSLYANYTAGLTRGTVVPTGVLNAGQILPPYRSRQYEAGIKVDWGRMTTSAAVFQIANPSPVITMLQNPPGASLYSYDGEQRNRGLELSAYGEALSGLRLMASAAFFDAKLTHTANGVNDGKNATGVPAYTFSLAADWDTPWLAGLALNARVVHTSSVYFNAENTLSLPGWIRTDIGARYQTRLAGKPVVLRANVENLFNRNYWLLASPYATVAAPRTLLLSAQADF</sequence>
<evidence type="ECO:0000256" key="10">
    <source>
        <dbReference type="ARBA" id="ARBA00023077"/>
    </source>
</evidence>
<dbReference type="RefSeq" id="WP_402701853.1">
    <property type="nucleotide sequence ID" value="NZ_JBIUZV010000009.1"/>
</dbReference>
<dbReference type="InterPro" id="IPR037066">
    <property type="entry name" value="Plug_dom_sf"/>
</dbReference>
<evidence type="ECO:0000313" key="18">
    <source>
        <dbReference type="EMBL" id="MFJ3047292.1"/>
    </source>
</evidence>
<keyword evidence="3 14" id="KW-0813">Transport</keyword>
<keyword evidence="19" id="KW-1185">Reference proteome</keyword>
<dbReference type="EMBL" id="JBIUZV010000009">
    <property type="protein sequence ID" value="MFJ3047292.1"/>
    <property type="molecule type" value="Genomic_DNA"/>
</dbReference>
<evidence type="ECO:0000256" key="2">
    <source>
        <dbReference type="ARBA" id="ARBA00009810"/>
    </source>
</evidence>
<keyword evidence="9" id="KW-0406">Ion transport</keyword>
<dbReference type="InterPro" id="IPR010105">
    <property type="entry name" value="TonB_sidphr_rcpt"/>
</dbReference>
<evidence type="ECO:0000256" key="14">
    <source>
        <dbReference type="PROSITE-ProRule" id="PRU01360"/>
    </source>
</evidence>
<dbReference type="Gene3D" id="3.55.50.30">
    <property type="match status" value="1"/>
</dbReference>
<dbReference type="InterPro" id="IPR039426">
    <property type="entry name" value="TonB-dep_rcpt-like"/>
</dbReference>
<dbReference type="NCBIfam" id="TIGR01783">
    <property type="entry name" value="TonB-siderophor"/>
    <property type="match status" value="1"/>
</dbReference>
<dbReference type="Pfam" id="PF00593">
    <property type="entry name" value="TonB_dep_Rec_b-barrel"/>
    <property type="match status" value="1"/>
</dbReference>
<feature type="short sequence motif" description="TonB C-terminal box" evidence="15">
    <location>
        <begin position="799"/>
        <end position="816"/>
    </location>
</feature>
<dbReference type="Pfam" id="PF07715">
    <property type="entry name" value="Plug"/>
    <property type="match status" value="1"/>
</dbReference>
<comment type="similarity">
    <text evidence="2 14 16">Belongs to the TonB-dependent receptor family.</text>
</comment>
<gene>
    <name evidence="18" type="ORF">ACIPEN_15800</name>
</gene>
<protein>
    <submittedName>
        <fullName evidence="18">TonB-dependent siderophore receptor</fullName>
    </submittedName>
</protein>
<dbReference type="Proteomes" id="UP001617427">
    <property type="component" value="Unassembled WGS sequence"/>
</dbReference>
<evidence type="ECO:0000256" key="12">
    <source>
        <dbReference type="ARBA" id="ARBA00023170"/>
    </source>
</evidence>
<comment type="subcellular location">
    <subcellularLocation>
        <location evidence="1 14">Cell outer membrane</location>
        <topology evidence="1 14">Multi-pass membrane protein</topology>
    </subcellularLocation>
</comment>